<dbReference type="InterPro" id="IPR018511">
    <property type="entry name" value="Hemolysin-typ_Ca-bd_CS"/>
</dbReference>
<dbReference type="InterPro" id="IPR011049">
    <property type="entry name" value="Serralysin-like_metalloprot_C"/>
</dbReference>
<dbReference type="RefSeq" id="WP_344708512.1">
    <property type="nucleotide sequence ID" value="NZ_BAAAZD010000001.1"/>
</dbReference>
<dbReference type="SUPFAM" id="SSF51120">
    <property type="entry name" value="beta-Roll"/>
    <property type="match status" value="2"/>
</dbReference>
<evidence type="ECO:0000313" key="2">
    <source>
        <dbReference type="Proteomes" id="UP001501310"/>
    </source>
</evidence>
<dbReference type="PRINTS" id="PR00313">
    <property type="entry name" value="CABNDNGRPT"/>
</dbReference>
<gene>
    <name evidence="1" type="ORF">GCM10022211_04240</name>
</gene>
<dbReference type="PROSITE" id="PS00330">
    <property type="entry name" value="HEMOLYSIN_CALCIUM"/>
    <property type="match status" value="2"/>
</dbReference>
<accession>A0ABP7RHZ2</accession>
<dbReference type="Proteomes" id="UP001501310">
    <property type="component" value="Unassembled WGS sequence"/>
</dbReference>
<dbReference type="Pfam" id="PF00353">
    <property type="entry name" value="HemolysinCabind"/>
    <property type="match status" value="2"/>
</dbReference>
<reference evidence="2" key="1">
    <citation type="journal article" date="2019" name="Int. J. Syst. Evol. Microbiol.">
        <title>The Global Catalogue of Microorganisms (GCM) 10K type strain sequencing project: providing services to taxonomists for standard genome sequencing and annotation.</title>
        <authorList>
            <consortium name="The Broad Institute Genomics Platform"/>
            <consortium name="The Broad Institute Genome Sequencing Center for Infectious Disease"/>
            <person name="Wu L."/>
            <person name="Ma J."/>
        </authorList>
    </citation>
    <scope>NUCLEOTIDE SEQUENCE [LARGE SCALE GENOMIC DNA]</scope>
    <source>
        <strain evidence="2">JCM 16603</strain>
    </source>
</reference>
<evidence type="ECO:0000313" key="1">
    <source>
        <dbReference type="EMBL" id="GAA3997847.1"/>
    </source>
</evidence>
<protein>
    <recommendedName>
        <fullName evidence="3">Calcium-binding protein</fullName>
    </recommendedName>
</protein>
<name>A0ABP7RHZ2_9SPHN</name>
<dbReference type="InterPro" id="IPR001343">
    <property type="entry name" value="Hemolysn_Ca-bd"/>
</dbReference>
<dbReference type="EMBL" id="BAAAZD010000001">
    <property type="protein sequence ID" value="GAA3997847.1"/>
    <property type="molecule type" value="Genomic_DNA"/>
</dbReference>
<comment type="caution">
    <text evidence="1">The sequence shown here is derived from an EMBL/GenBank/DDBJ whole genome shotgun (WGS) entry which is preliminary data.</text>
</comment>
<organism evidence="1 2">
    <name type="scientific">Sphingomonas humi</name>
    <dbReference type="NCBI Taxonomy" id="335630"/>
    <lineage>
        <taxon>Bacteria</taxon>
        <taxon>Pseudomonadati</taxon>
        <taxon>Pseudomonadota</taxon>
        <taxon>Alphaproteobacteria</taxon>
        <taxon>Sphingomonadales</taxon>
        <taxon>Sphingomonadaceae</taxon>
        <taxon>Sphingomonas</taxon>
    </lineage>
</organism>
<keyword evidence="2" id="KW-1185">Reference proteome</keyword>
<proteinExistence type="predicted"/>
<sequence>MARVILTQPNEHVDVGGDLTVVGSRAGGEVITVIRGTIVLDPSFNAGGDTVRMPDDAAFFTVRLSGASAVIAGLGVSVTIPVGAAGLEVSFNDVSRTLLFESATSKVKLGDQIVTATATAVVPAGGVPTLVGTDGPDIITGTDGSDVIDGLGGADRINGGGGNDVIRGGAGGDDIDGSFGNDQLYGGPGDDRIVDNDGTSAYLDGGTGNDWLGVENYTGTSFTLIGGDGDDYIDVAVGSGGLCVIDAGAGLDRVVIDSNGMPITLTLGSGRDQLVLGEGALASPKFGPVTVTDFQPGAIGDTVEFVAALLVSAINWDAGSNPFTAGYLRILDRDGSAVLQFDRDGPSSTLYGFRDAIIFTGIASAALTRENLEGFDPAGTAASLASSLEWNAQGASVLPHWDVAAFA</sequence>
<evidence type="ECO:0008006" key="3">
    <source>
        <dbReference type="Google" id="ProtNLM"/>
    </source>
</evidence>
<dbReference type="Gene3D" id="2.150.10.10">
    <property type="entry name" value="Serralysin-like metalloprotease, C-terminal"/>
    <property type="match status" value="1"/>
</dbReference>